<dbReference type="Pfam" id="PF13174">
    <property type="entry name" value="TPR_6"/>
    <property type="match status" value="1"/>
</dbReference>
<dbReference type="Pfam" id="PF13432">
    <property type="entry name" value="TPR_16"/>
    <property type="match status" value="1"/>
</dbReference>
<accession>A0A2T2YJC0</accession>
<sequence>MAQNITKKDHTLDVLENPDVLADRLTHGSEDFLTKYKNVLLGLLGVVAAAVIGGFLFYNYRSSQEKEAQADMFQAVYYFEADSLNKALKGDGQYRGLTAIANEYGGTKAGNLAKFYTGIIYLKQGKFKDAINYLEDYKSNDLILQGKAYSLLGDANLELGNKKEAIDYYLKAVDYNSNEFFTPQYLMKAATAYEADSNYAKATEMYDKIINSYPNAAEVADAKKYKARAELLAASK</sequence>
<evidence type="ECO:0000313" key="4">
    <source>
        <dbReference type="Proteomes" id="UP000240357"/>
    </source>
</evidence>
<gene>
    <name evidence="3" type="ORF">AHMF7605_19855</name>
</gene>
<organism evidence="3 4">
    <name type="scientific">Adhaeribacter arboris</name>
    <dbReference type="NCBI Taxonomy" id="2072846"/>
    <lineage>
        <taxon>Bacteria</taxon>
        <taxon>Pseudomonadati</taxon>
        <taxon>Bacteroidota</taxon>
        <taxon>Cytophagia</taxon>
        <taxon>Cytophagales</taxon>
        <taxon>Hymenobacteraceae</taxon>
        <taxon>Adhaeribacter</taxon>
    </lineage>
</organism>
<dbReference type="Proteomes" id="UP000240357">
    <property type="component" value="Unassembled WGS sequence"/>
</dbReference>
<dbReference type="RefSeq" id="WP_106931780.1">
    <property type="nucleotide sequence ID" value="NZ_PYFT01000001.1"/>
</dbReference>
<dbReference type="InterPro" id="IPR019734">
    <property type="entry name" value="TPR_rpt"/>
</dbReference>
<protein>
    <submittedName>
        <fullName evidence="3">Cytochrome C biosynthesis protein</fullName>
    </submittedName>
</protein>
<comment type="caution">
    <text evidence="3">The sequence shown here is derived from an EMBL/GenBank/DDBJ whole genome shotgun (WGS) entry which is preliminary data.</text>
</comment>
<reference evidence="3 4" key="1">
    <citation type="submission" date="2018-03" db="EMBL/GenBank/DDBJ databases">
        <title>Adhaeribacter sp. HMF7605 Genome sequencing and assembly.</title>
        <authorList>
            <person name="Kang H."/>
            <person name="Kang J."/>
            <person name="Cha I."/>
            <person name="Kim H."/>
            <person name="Joh K."/>
        </authorList>
    </citation>
    <scope>NUCLEOTIDE SEQUENCE [LARGE SCALE GENOMIC DNA]</scope>
    <source>
        <strain evidence="3 4">HMF7605</strain>
    </source>
</reference>
<name>A0A2T2YJC0_9BACT</name>
<dbReference type="SMART" id="SM00028">
    <property type="entry name" value="TPR"/>
    <property type="match status" value="2"/>
</dbReference>
<feature type="repeat" description="TPR" evidence="1">
    <location>
        <begin position="146"/>
        <end position="179"/>
    </location>
</feature>
<dbReference type="EMBL" id="PYFT01000001">
    <property type="protein sequence ID" value="PSR55600.1"/>
    <property type="molecule type" value="Genomic_DNA"/>
</dbReference>
<dbReference type="InterPro" id="IPR011990">
    <property type="entry name" value="TPR-like_helical_dom_sf"/>
</dbReference>
<dbReference type="AlphaFoldDB" id="A0A2T2YJC0"/>
<keyword evidence="2" id="KW-0812">Transmembrane</keyword>
<feature type="transmembrane region" description="Helical" evidence="2">
    <location>
        <begin position="39"/>
        <end position="58"/>
    </location>
</feature>
<evidence type="ECO:0000313" key="3">
    <source>
        <dbReference type="EMBL" id="PSR55600.1"/>
    </source>
</evidence>
<keyword evidence="2" id="KW-0472">Membrane</keyword>
<evidence type="ECO:0000256" key="2">
    <source>
        <dbReference type="SAM" id="Phobius"/>
    </source>
</evidence>
<keyword evidence="2" id="KW-1133">Transmembrane helix</keyword>
<keyword evidence="4" id="KW-1185">Reference proteome</keyword>
<proteinExistence type="predicted"/>
<dbReference type="Gene3D" id="1.25.40.10">
    <property type="entry name" value="Tetratricopeptide repeat domain"/>
    <property type="match status" value="1"/>
</dbReference>
<keyword evidence="1" id="KW-0802">TPR repeat</keyword>
<dbReference type="OrthoDB" id="9808622at2"/>
<dbReference type="SUPFAM" id="SSF48452">
    <property type="entry name" value="TPR-like"/>
    <property type="match status" value="1"/>
</dbReference>
<dbReference type="PROSITE" id="PS50005">
    <property type="entry name" value="TPR"/>
    <property type="match status" value="1"/>
</dbReference>
<evidence type="ECO:0000256" key="1">
    <source>
        <dbReference type="PROSITE-ProRule" id="PRU00339"/>
    </source>
</evidence>